<evidence type="ECO:0000256" key="13">
    <source>
        <dbReference type="SAM" id="SignalP"/>
    </source>
</evidence>
<dbReference type="InterPro" id="IPR006127">
    <property type="entry name" value="ZnuA-like"/>
</dbReference>
<evidence type="ECO:0000256" key="5">
    <source>
        <dbReference type="ARBA" id="ARBA00022723"/>
    </source>
</evidence>
<evidence type="ECO:0000256" key="8">
    <source>
        <dbReference type="ARBA" id="ARBA00022833"/>
    </source>
</evidence>
<dbReference type="InterPro" id="IPR035520">
    <property type="entry name" value="ZnuA"/>
</dbReference>
<keyword evidence="4" id="KW-0813">Transport</keyword>
<evidence type="ECO:0000313" key="14">
    <source>
        <dbReference type="EMBL" id="MCT8989245.1"/>
    </source>
</evidence>
<dbReference type="GO" id="GO:0006829">
    <property type="term" value="P:zinc ion transport"/>
    <property type="evidence" value="ECO:0007669"/>
    <property type="project" value="UniProtKB-KW"/>
</dbReference>
<keyword evidence="10" id="KW-0406">Ion transport</keyword>
<evidence type="ECO:0000256" key="11">
    <source>
        <dbReference type="ARBA" id="ARBA00023157"/>
    </source>
</evidence>
<accession>A0A9X2X5M0</accession>
<evidence type="ECO:0000256" key="4">
    <source>
        <dbReference type="ARBA" id="ARBA00022448"/>
    </source>
</evidence>
<proteinExistence type="inferred from homology"/>
<keyword evidence="8" id="KW-0862">Zinc</keyword>
<dbReference type="PANTHER" id="PTHR42953">
    <property type="entry name" value="HIGH-AFFINITY ZINC UPTAKE SYSTEM PROTEIN ZNUA-RELATED"/>
    <property type="match status" value="1"/>
</dbReference>
<comment type="subcellular location">
    <subcellularLocation>
        <location evidence="1">Periplasm</location>
    </subcellularLocation>
</comment>
<keyword evidence="6 13" id="KW-0732">Signal</keyword>
<feature type="region of interest" description="Disordered" evidence="12">
    <location>
        <begin position="130"/>
        <end position="166"/>
    </location>
</feature>
<evidence type="ECO:0000256" key="2">
    <source>
        <dbReference type="ARBA" id="ARBA00011028"/>
    </source>
</evidence>
<feature type="chain" id="PRO_5040948739" description="High-affinity zinc uptake system protein ZnuA" evidence="13">
    <location>
        <begin position="25"/>
        <end position="340"/>
    </location>
</feature>
<keyword evidence="9" id="KW-0864">Zinc transport</keyword>
<reference evidence="14" key="1">
    <citation type="submission" date="2022-08" db="EMBL/GenBank/DDBJ databases">
        <title>Chelativorans sichuanense sp. nov., a paraffin oil-degrading bacterium isolated from a mixture of oil-based drill cuttings and paddy soil.</title>
        <authorList>
            <person name="Yu J."/>
            <person name="Liu H."/>
            <person name="Chen Q."/>
        </authorList>
    </citation>
    <scope>NUCLEOTIDE SEQUENCE</scope>
    <source>
        <strain evidence="14">SCAU 2101</strain>
    </source>
</reference>
<feature type="compositionally biased region" description="Basic and acidic residues" evidence="12">
    <location>
        <begin position="130"/>
        <end position="161"/>
    </location>
</feature>
<dbReference type="NCBIfam" id="NF007091">
    <property type="entry name" value="PRK09545.1"/>
    <property type="match status" value="1"/>
</dbReference>
<organism evidence="14 15">
    <name type="scientific">Chelativorans petroleitrophicus</name>
    <dbReference type="NCBI Taxonomy" id="2975484"/>
    <lineage>
        <taxon>Bacteria</taxon>
        <taxon>Pseudomonadati</taxon>
        <taxon>Pseudomonadota</taxon>
        <taxon>Alphaproteobacteria</taxon>
        <taxon>Hyphomicrobiales</taxon>
        <taxon>Phyllobacteriaceae</taxon>
        <taxon>Chelativorans</taxon>
    </lineage>
</organism>
<dbReference type="AlphaFoldDB" id="A0A9X2X5M0"/>
<dbReference type="EMBL" id="JAODNV010000004">
    <property type="protein sequence ID" value="MCT8989245.1"/>
    <property type="molecule type" value="Genomic_DNA"/>
</dbReference>
<evidence type="ECO:0000256" key="3">
    <source>
        <dbReference type="ARBA" id="ARBA00015915"/>
    </source>
</evidence>
<dbReference type="SUPFAM" id="SSF53807">
    <property type="entry name" value="Helical backbone' metal receptor"/>
    <property type="match status" value="1"/>
</dbReference>
<dbReference type="GO" id="GO:0042597">
    <property type="term" value="C:periplasmic space"/>
    <property type="evidence" value="ECO:0007669"/>
    <property type="project" value="UniProtKB-SubCell"/>
</dbReference>
<evidence type="ECO:0000256" key="7">
    <source>
        <dbReference type="ARBA" id="ARBA00022764"/>
    </source>
</evidence>
<gene>
    <name evidence="14" type="primary">znuA</name>
    <name evidence="14" type="ORF">NYR54_02875</name>
</gene>
<dbReference type="CDD" id="cd01019">
    <property type="entry name" value="ZnuA"/>
    <property type="match status" value="1"/>
</dbReference>
<keyword evidence="7" id="KW-0574">Periplasm</keyword>
<keyword evidence="15" id="KW-1185">Reference proteome</keyword>
<feature type="signal peptide" evidence="13">
    <location>
        <begin position="1"/>
        <end position="24"/>
    </location>
</feature>
<sequence length="340" mass="36233">MMSRSLAVLAAALVPLFPATAALALDGVVASIKPVHSLVAAVMEGVAEPQLLAKGAGSPHTYSMRPSEAAMLEKAKVVFWTGPGLELFLEAPLDTLAGTARVVALSETSGLRLLDLREGGAFEAHAHEDEAGHHDGHQSNAHDHEHEHEGHAHENHERGGHGDNGALAGKDMHIWLDPENARLMVRRIAAVLSEEDPGNAEAYQANTGKVEARLDALTAEAEAILAGVREKPFVVFHDAYHYFERRFGLSAAGSITVNPETAPGARRLAEIHEKIIDLGASCVFSEPQFEPKLIDVVTEGTNVRTGVLDPLGADIEDGPELYFTLVSNMARSLAGCLSGR</sequence>
<dbReference type="PANTHER" id="PTHR42953:SF3">
    <property type="entry name" value="HIGH-AFFINITY ZINC UPTAKE SYSTEM PROTEIN ZNUA"/>
    <property type="match status" value="1"/>
</dbReference>
<dbReference type="InterPro" id="IPR050492">
    <property type="entry name" value="Bact_metal-bind_prot9"/>
</dbReference>
<dbReference type="Pfam" id="PF01297">
    <property type="entry name" value="ZnuA"/>
    <property type="match status" value="1"/>
</dbReference>
<dbReference type="Proteomes" id="UP001149009">
    <property type="component" value="Unassembled WGS sequence"/>
</dbReference>
<evidence type="ECO:0000256" key="9">
    <source>
        <dbReference type="ARBA" id="ARBA00022906"/>
    </source>
</evidence>
<evidence type="ECO:0000256" key="10">
    <source>
        <dbReference type="ARBA" id="ARBA00023065"/>
    </source>
</evidence>
<protein>
    <recommendedName>
        <fullName evidence="3">High-affinity zinc uptake system protein ZnuA</fullName>
    </recommendedName>
</protein>
<dbReference type="GO" id="GO:0046872">
    <property type="term" value="F:metal ion binding"/>
    <property type="evidence" value="ECO:0007669"/>
    <property type="project" value="UniProtKB-KW"/>
</dbReference>
<comment type="caution">
    <text evidence="14">The sequence shown here is derived from an EMBL/GenBank/DDBJ whole genome shotgun (WGS) entry which is preliminary data.</text>
</comment>
<dbReference type="Gene3D" id="3.40.50.1980">
    <property type="entry name" value="Nitrogenase molybdenum iron protein domain"/>
    <property type="match status" value="2"/>
</dbReference>
<name>A0A9X2X5M0_9HYPH</name>
<evidence type="ECO:0000256" key="6">
    <source>
        <dbReference type="ARBA" id="ARBA00022729"/>
    </source>
</evidence>
<keyword evidence="5" id="KW-0479">Metal-binding</keyword>
<evidence type="ECO:0000256" key="1">
    <source>
        <dbReference type="ARBA" id="ARBA00004418"/>
    </source>
</evidence>
<evidence type="ECO:0000313" key="15">
    <source>
        <dbReference type="Proteomes" id="UP001149009"/>
    </source>
</evidence>
<comment type="similarity">
    <text evidence="2">Belongs to the bacterial solute-binding protein 9 family.</text>
</comment>
<keyword evidence="11" id="KW-1015">Disulfide bond</keyword>
<evidence type="ECO:0000256" key="12">
    <source>
        <dbReference type="SAM" id="MobiDB-lite"/>
    </source>
</evidence>